<name>A0A0L0CXJ6_PLAFA</name>
<gene>
    <name evidence="1" type="ORF">PFLG_01392</name>
</gene>
<dbReference type="Proteomes" id="UP000054566">
    <property type="component" value="Unassembled WGS sequence"/>
</dbReference>
<organism evidence="1 2">
    <name type="scientific">Plasmodium falciparum RAJ116</name>
    <dbReference type="NCBI Taxonomy" id="580058"/>
    <lineage>
        <taxon>Eukaryota</taxon>
        <taxon>Sar</taxon>
        <taxon>Alveolata</taxon>
        <taxon>Apicomplexa</taxon>
        <taxon>Aconoidasida</taxon>
        <taxon>Haemosporida</taxon>
        <taxon>Plasmodiidae</taxon>
        <taxon>Plasmodium</taxon>
        <taxon>Plasmodium (Laverania)</taxon>
    </lineage>
</organism>
<dbReference type="OrthoDB" id="10253476at2759"/>
<dbReference type="EMBL" id="GG664312">
    <property type="protein sequence ID" value="KNC36921.1"/>
    <property type="molecule type" value="Genomic_DNA"/>
</dbReference>
<proteinExistence type="predicted"/>
<sequence length="990" mass="119839">MPIYLLSKQHTIEFIYEVFFNIIKKKNNFLHLKAYFILLCFVNDTIIPYVCSELIQLFYYILKKNSTYYKTKNKYYIKHNKEDIQNINVENTNDYNDIKKDVYFFKKINFETYPIDYNMKIFCLLSLFNVVNNLRNIYISDFLKVYTKCTINFKGLIKSRGPKINKKKKINNINIHEMDYFSNSTNENNERENSQVNCSNKKASYLNGSGNNSSNGKELEYNLRSGSLYKNDNLNNNKVDEKELCFERDSVYKNYNELTIPLDVSYHKKKRRKRNTSFYIRKDINFIRKEISWDKVLEKNKKKNGDMHSDILEYKLNINKITKILILYLQEYVYENDIGDSHIFVREICLGLTIFLLTSYPLYFFKKRNKNVQNVNNINDVNDVNNLSNVKNVVNAYKDRIKEKNDDTKIHKVDKCSCPLKLYHPNEKSSDKNKNMCLSKNYFYEQFDSDNSYEDEDEEYINDKNGTDDILKNEKEETYYIYIIYKIKKKYINILIQLLLKLLCEKNMRTHKMCLFLLNYLYNYSIFNTKEKIMDTFSFNNIFNKYCHDFSYELFLKKKIDDNIRKKDKEQNIEFEEEDLEKEKIYNNTPCSCVYEEEITSLFLNKNYNEYSNYEYTNLITKGKEKSIEFLFLEFLERYKNIYTFGYIRDDILFLYIRYYKKYYVNYDYSIVNNIIYQYNDNKNKKMKKLLYPYNDSYEKLIDNEGNENLQMDGYMENDLEKYDNFGCCYNYEENYFSLFNYNMHDINLKEIISLEKTCREFNYSYNIFNNYNIYFDGNIILFYNNVESNNMDKSLQKKKRIKENKKIKREQHEKIELLPYVNICLIKILYYLNNFNLVQLEIFLKSVNSFIKSSIMNNFAAYSFLYFFLISLDKYNSFALIKTISEVIINIFMCLSIHNNIKRLAMFLILQLLVHRYPKIREFTNEYFYANINFISPSEFKHYLFKSYEDLESIMSILINTQFSLMLKKENCHIKLAVEEISTLLNIPY</sequence>
<evidence type="ECO:0000313" key="2">
    <source>
        <dbReference type="Proteomes" id="UP000054566"/>
    </source>
</evidence>
<reference evidence="2" key="2">
    <citation type="submission" date="2015-07" db="EMBL/GenBank/DDBJ databases">
        <title>The genome sequence of Plasmodium falciparum RAJ116.</title>
        <authorList>
            <consortium name="The Broad Institute Genome Sequencing Platform"/>
            <person name="Volkman S.K."/>
            <person name="Neafsey D.E."/>
            <person name="Dash A.P."/>
            <person name="Chitnis C.E."/>
            <person name="Hartl D.L."/>
            <person name="Young S.K."/>
            <person name="Kodira C.D."/>
            <person name="Zeng Q."/>
            <person name="Koehrsen M."/>
            <person name="Godfrey P."/>
            <person name="Alvarado L."/>
            <person name="Berlin A."/>
            <person name="Borenstein D."/>
            <person name="Chen Z."/>
            <person name="Engels R."/>
            <person name="Freedman E."/>
            <person name="Gellesch M."/>
            <person name="Goldberg J."/>
            <person name="Griggs A."/>
            <person name="Gujja S."/>
            <person name="Heiman D."/>
            <person name="Hepburn T."/>
            <person name="Howarth C."/>
            <person name="Jen D."/>
            <person name="Larson L."/>
            <person name="Lewis B."/>
            <person name="Mehta T."/>
            <person name="Park D."/>
            <person name="Pearson M."/>
            <person name="Roberts A."/>
            <person name="Saif S."/>
            <person name="Shea T."/>
            <person name="Shenoy N."/>
            <person name="Sisk P."/>
            <person name="Stolte C."/>
            <person name="Sykes S."/>
            <person name="Walk T."/>
            <person name="White J."/>
            <person name="Yandava C."/>
            <person name="Wirth D.F."/>
            <person name="Nusbaum C."/>
            <person name="Birren B."/>
        </authorList>
    </citation>
    <scope>NUCLEOTIDE SEQUENCE [LARGE SCALE GENOMIC DNA]</scope>
    <source>
        <strain evidence="2">RAJ116</strain>
    </source>
</reference>
<evidence type="ECO:0000313" key="1">
    <source>
        <dbReference type="EMBL" id="KNC36921.1"/>
    </source>
</evidence>
<protein>
    <submittedName>
        <fullName evidence="1">Uncharacterized protein</fullName>
    </submittedName>
</protein>
<reference evidence="2" key="1">
    <citation type="submission" date="2015-07" db="EMBL/GenBank/DDBJ databases">
        <title>Annotation of Plasmodium falciparum RAJ116.</title>
        <authorList>
            <consortium name="The Broad Institute Genome Sequencing Platform"/>
            <person name="Volkman S.K."/>
            <person name="Neafsey D.E."/>
            <person name="Dash A.P."/>
            <person name="Chitnis C.E."/>
            <person name="Hartl D.L."/>
            <person name="Young S.K."/>
            <person name="Zeng Q."/>
            <person name="Koehrsen M."/>
            <person name="Alvarado L."/>
            <person name="Berlin A."/>
            <person name="Borenstein D."/>
            <person name="Chapman S.B."/>
            <person name="Chen Z."/>
            <person name="Engels R."/>
            <person name="Freedman E."/>
            <person name="Gellesch M."/>
            <person name="Goldberg J."/>
            <person name="Griggs A."/>
            <person name="Gujja S."/>
            <person name="Heilman E.R."/>
            <person name="Heiman D.I."/>
            <person name="Howarth C."/>
            <person name="Jen D."/>
            <person name="Larson L."/>
            <person name="Mehta T."/>
            <person name="Neiman D."/>
            <person name="Park D."/>
            <person name="Pearson M."/>
            <person name="Roberts A."/>
            <person name="Saif S."/>
            <person name="Shea T."/>
            <person name="Shenoy N."/>
            <person name="Sisk P."/>
            <person name="Stolte C."/>
            <person name="Sykes S."/>
            <person name="Walk T."/>
            <person name="White J."/>
            <person name="Yandava C."/>
            <person name="Haas B."/>
            <person name="Henn M.R."/>
            <person name="Nusbaum C."/>
            <person name="Birren B."/>
        </authorList>
    </citation>
    <scope>NUCLEOTIDE SEQUENCE [LARGE SCALE GENOMIC DNA]</scope>
    <source>
        <strain evidence="2">RAJ116</strain>
    </source>
</reference>
<dbReference type="AlphaFoldDB" id="A0A0L0CXJ6"/>
<accession>A0A0L0CXJ6</accession>